<reference evidence="1 2" key="1">
    <citation type="journal article" date="2015" name="Nature">
        <title>rRNA introns, odd ribosomes, and small enigmatic genomes across a large radiation of phyla.</title>
        <authorList>
            <person name="Brown C.T."/>
            <person name="Hug L.A."/>
            <person name="Thomas B.C."/>
            <person name="Sharon I."/>
            <person name="Castelle C.J."/>
            <person name="Singh A."/>
            <person name="Wilkins M.J."/>
            <person name="Williams K.H."/>
            <person name="Banfield J.F."/>
        </authorList>
    </citation>
    <scope>NUCLEOTIDE SEQUENCE [LARGE SCALE GENOMIC DNA]</scope>
</reference>
<dbReference type="Proteomes" id="UP000034603">
    <property type="component" value="Unassembled WGS sequence"/>
</dbReference>
<evidence type="ECO:0000313" key="2">
    <source>
        <dbReference type="Proteomes" id="UP000034603"/>
    </source>
</evidence>
<proteinExistence type="predicted"/>
<sequence length="291" mass="34075">MANWSSLRIYHPIEDFEKTDQEYFKKYHEAVKASEKYWIPEGDRKRWEAKFSYEAFIADYMNLPSSKDDWSRIKTHAYFSKTEDRDLLVYPWGSELHIALGNIITDYQREGRNHVPDVWRIAGMTGEVSAGGKEDYCYAHIYTPLTEAVDNVTKFLNAAYKLPVSEKLGVWNHFARFCGKVEELGEWLGLHHLLSYHPEKCLVVIDWSEVAMFYDDPKEIKRAANNKRFLKYLSDLEHASTTNSALEAATDSEDRSYKEVNFFEINRILNPFTKFRQEAKDSNIGNHEKQT</sequence>
<accession>A0A0G0I5L8</accession>
<comment type="caution">
    <text evidence="1">The sequence shown here is derived from an EMBL/GenBank/DDBJ whole genome shotgun (WGS) entry which is preliminary data.</text>
</comment>
<evidence type="ECO:0000313" key="1">
    <source>
        <dbReference type="EMBL" id="KKQ46260.1"/>
    </source>
</evidence>
<name>A0A0G0I5L8_9BACT</name>
<dbReference type="EMBL" id="LBTR01000003">
    <property type="protein sequence ID" value="KKQ46260.1"/>
    <property type="molecule type" value="Genomic_DNA"/>
</dbReference>
<dbReference type="AlphaFoldDB" id="A0A0G0I5L8"/>
<protein>
    <submittedName>
        <fullName evidence="1">Uncharacterized protein</fullName>
    </submittedName>
</protein>
<organism evidence="1 2">
    <name type="scientific">Candidatus Woesebacteria bacterium GW2011_GWA1_37_8</name>
    <dbReference type="NCBI Taxonomy" id="1618546"/>
    <lineage>
        <taxon>Bacteria</taxon>
        <taxon>Candidatus Woeseibacteriota</taxon>
    </lineage>
</organism>
<gene>
    <name evidence="1" type="ORF">US62_C0003G0009</name>
</gene>